<comment type="function">
    <text evidence="5">Responsible for synthesis of pseudouridine from uracil-55 in the psi GC loop of transfer RNAs.</text>
</comment>
<dbReference type="Pfam" id="PF16198">
    <property type="entry name" value="TruB_C_2"/>
    <property type="match status" value="1"/>
</dbReference>
<dbReference type="CDD" id="cd21152">
    <property type="entry name" value="PUA_TruB_bacterial"/>
    <property type="match status" value="1"/>
</dbReference>
<accession>A0A512L617</accession>
<dbReference type="InterPro" id="IPR014780">
    <property type="entry name" value="tRNA_psdUridine_synth_TruB"/>
</dbReference>
<dbReference type="EMBL" id="BKAD01000009">
    <property type="protein sequence ID" value="GEP29892.1"/>
    <property type="molecule type" value="Genomic_DNA"/>
</dbReference>
<dbReference type="EC" id="5.4.99.25" evidence="5"/>
<dbReference type="InterPro" id="IPR015240">
    <property type="entry name" value="tRNA_sdUridine_synth_fam1_C"/>
</dbReference>
<dbReference type="GO" id="GO:0031119">
    <property type="term" value="P:tRNA pseudouridine synthesis"/>
    <property type="evidence" value="ECO:0007669"/>
    <property type="project" value="UniProtKB-UniRule"/>
</dbReference>
<feature type="domain" description="Pseudouridine synthase II N-terminal" evidence="6">
    <location>
        <begin position="32"/>
        <end position="179"/>
    </location>
</feature>
<dbReference type="PANTHER" id="PTHR13767">
    <property type="entry name" value="TRNA-PSEUDOURIDINE SYNTHASE"/>
    <property type="match status" value="1"/>
</dbReference>
<feature type="domain" description="tRNA pseudouridylate synthase B C-terminal" evidence="8">
    <location>
        <begin position="180"/>
        <end position="237"/>
    </location>
</feature>
<gene>
    <name evidence="5 9" type="primary">truB</name>
    <name evidence="9" type="ORF">TPL01_10300</name>
</gene>
<protein>
    <recommendedName>
        <fullName evidence="5">tRNA pseudouridine synthase B</fullName>
        <ecNumber evidence="5">5.4.99.25</ecNumber>
    </recommendedName>
    <alternativeName>
        <fullName evidence="5">tRNA pseudouridine(55) synthase</fullName>
        <shortName evidence="5">Psi55 synthase</shortName>
    </alternativeName>
    <alternativeName>
        <fullName evidence="5">tRNA pseudouridylate synthase</fullName>
    </alternativeName>
    <alternativeName>
        <fullName evidence="5">tRNA-uridine isomerase</fullName>
    </alternativeName>
</protein>
<dbReference type="NCBIfam" id="TIGR00431">
    <property type="entry name" value="TruB"/>
    <property type="match status" value="1"/>
</dbReference>
<dbReference type="InterPro" id="IPR020103">
    <property type="entry name" value="PsdUridine_synth_cat_dom_sf"/>
</dbReference>
<dbReference type="CDD" id="cd02573">
    <property type="entry name" value="PseudoU_synth_EcTruB"/>
    <property type="match status" value="1"/>
</dbReference>
<dbReference type="GO" id="GO:0003723">
    <property type="term" value="F:RNA binding"/>
    <property type="evidence" value="ECO:0007669"/>
    <property type="project" value="InterPro"/>
</dbReference>
<proteinExistence type="inferred from homology"/>
<feature type="domain" description="tRNA pseudouridine synthase II TruB subfamily 1 C-terminal" evidence="7">
    <location>
        <begin position="241"/>
        <end position="297"/>
    </location>
</feature>
<dbReference type="Pfam" id="PF09157">
    <property type="entry name" value="TruB-C_2"/>
    <property type="match status" value="1"/>
</dbReference>
<evidence type="ECO:0000256" key="5">
    <source>
        <dbReference type="HAMAP-Rule" id="MF_01080"/>
    </source>
</evidence>
<evidence type="ECO:0000313" key="9">
    <source>
        <dbReference type="EMBL" id="GEP29892.1"/>
    </source>
</evidence>
<dbReference type="GO" id="GO:1990481">
    <property type="term" value="P:mRNA pseudouridine synthesis"/>
    <property type="evidence" value="ECO:0007669"/>
    <property type="project" value="TreeGrafter"/>
</dbReference>
<comment type="catalytic activity">
    <reaction evidence="1 5">
        <text>uridine(55) in tRNA = pseudouridine(55) in tRNA</text>
        <dbReference type="Rhea" id="RHEA:42532"/>
        <dbReference type="Rhea" id="RHEA-COMP:10101"/>
        <dbReference type="Rhea" id="RHEA-COMP:10102"/>
        <dbReference type="ChEBI" id="CHEBI:65314"/>
        <dbReference type="ChEBI" id="CHEBI:65315"/>
        <dbReference type="EC" id="5.4.99.25"/>
    </reaction>
</comment>
<evidence type="ECO:0000256" key="2">
    <source>
        <dbReference type="ARBA" id="ARBA00005642"/>
    </source>
</evidence>
<dbReference type="Gene3D" id="2.30.130.10">
    <property type="entry name" value="PUA domain"/>
    <property type="match status" value="1"/>
</dbReference>
<name>A0A512L617_9PROT</name>
<evidence type="ECO:0000256" key="4">
    <source>
        <dbReference type="ARBA" id="ARBA00023235"/>
    </source>
</evidence>
<evidence type="ECO:0000259" key="6">
    <source>
        <dbReference type="Pfam" id="PF01509"/>
    </source>
</evidence>
<reference evidence="9 10" key="1">
    <citation type="submission" date="2019-07" db="EMBL/GenBank/DDBJ databases">
        <title>Whole genome shotgun sequence of Thiobacillus plumbophilus NBRC 107929.</title>
        <authorList>
            <person name="Hosoyama A."/>
            <person name="Uohara A."/>
            <person name="Ohji S."/>
            <person name="Ichikawa N."/>
        </authorList>
    </citation>
    <scope>NUCLEOTIDE SEQUENCE [LARGE SCALE GENOMIC DNA]</scope>
    <source>
        <strain evidence="9 10">NBRC 107929</strain>
    </source>
</reference>
<organism evidence="9 10">
    <name type="scientific">Sulfuriferula plumbiphila</name>
    <dbReference type="NCBI Taxonomy" id="171865"/>
    <lineage>
        <taxon>Bacteria</taxon>
        <taxon>Pseudomonadati</taxon>
        <taxon>Pseudomonadota</taxon>
        <taxon>Betaproteobacteria</taxon>
        <taxon>Nitrosomonadales</taxon>
        <taxon>Sulfuricellaceae</taxon>
        <taxon>Sulfuriferula</taxon>
    </lineage>
</organism>
<dbReference type="PANTHER" id="PTHR13767:SF2">
    <property type="entry name" value="PSEUDOURIDYLATE SYNTHASE TRUB1"/>
    <property type="match status" value="1"/>
</dbReference>
<evidence type="ECO:0000256" key="1">
    <source>
        <dbReference type="ARBA" id="ARBA00000385"/>
    </source>
</evidence>
<keyword evidence="10" id="KW-1185">Reference proteome</keyword>
<dbReference type="Pfam" id="PF01509">
    <property type="entry name" value="TruB_N"/>
    <property type="match status" value="1"/>
</dbReference>
<evidence type="ECO:0000313" key="10">
    <source>
        <dbReference type="Proteomes" id="UP000321337"/>
    </source>
</evidence>
<dbReference type="Proteomes" id="UP000321337">
    <property type="component" value="Unassembled WGS sequence"/>
</dbReference>
<dbReference type="GO" id="GO:0160148">
    <property type="term" value="F:tRNA pseudouridine(55) synthase activity"/>
    <property type="evidence" value="ECO:0007669"/>
    <property type="project" value="UniProtKB-EC"/>
</dbReference>
<comment type="caution">
    <text evidence="9">The sequence shown here is derived from an EMBL/GenBank/DDBJ whole genome shotgun (WGS) entry which is preliminary data.</text>
</comment>
<dbReference type="AlphaFoldDB" id="A0A512L617"/>
<comment type="similarity">
    <text evidence="2 5">Belongs to the pseudouridine synthase TruB family. Type 1 subfamily.</text>
</comment>
<dbReference type="FunFam" id="3.30.2350.10:FF:000011">
    <property type="entry name" value="tRNA pseudouridine synthase B"/>
    <property type="match status" value="1"/>
</dbReference>
<sequence length="310" mass="33490">MQFKRIKRAVNGVLLLDKPAGITSNAALQIAKRLFQAEKAGHTGTLDPFAHGLLPLCLGEATKFSQYLLDADKAYRAVMRLGVTTTTGDPEGEVLDTRPVNVTPADLNAAIARFIGTTEQTPPMYSALKHQGRPLYEYARAGIEIARKSRHIHIRAIDLCAFDGTRATINVRCSAGTYIRTLAEDIGRVLGCGAHLTALARTASGGFQLDQAVSLALLENSDMAARDQLLLPVDSLVAYLPRIELNGAESAALLKGQRQTLAACTQLAGLVRAYDCQQRFFGLVELHANGLAIARRLMNSNLSPMQNPVQ</sequence>
<dbReference type="OrthoDB" id="9802309at2"/>
<keyword evidence="3 5" id="KW-0819">tRNA processing</keyword>
<feature type="active site" description="Nucleophile" evidence="5">
    <location>
        <position position="47"/>
    </location>
</feature>
<evidence type="ECO:0000256" key="3">
    <source>
        <dbReference type="ARBA" id="ARBA00022694"/>
    </source>
</evidence>
<dbReference type="SUPFAM" id="SSF55120">
    <property type="entry name" value="Pseudouridine synthase"/>
    <property type="match status" value="1"/>
</dbReference>
<dbReference type="HAMAP" id="MF_01080">
    <property type="entry name" value="TruB_bact"/>
    <property type="match status" value="1"/>
</dbReference>
<dbReference type="InterPro" id="IPR002501">
    <property type="entry name" value="PsdUridine_synth_N"/>
</dbReference>
<dbReference type="InterPro" id="IPR032819">
    <property type="entry name" value="TruB_C"/>
</dbReference>
<keyword evidence="4 5" id="KW-0413">Isomerase</keyword>
<dbReference type="Gene3D" id="3.30.2350.10">
    <property type="entry name" value="Pseudouridine synthase"/>
    <property type="match status" value="1"/>
</dbReference>
<dbReference type="RefSeq" id="WP_147071456.1">
    <property type="nucleotide sequence ID" value="NZ_AP021884.1"/>
</dbReference>
<dbReference type="InterPro" id="IPR036974">
    <property type="entry name" value="PUA_sf"/>
</dbReference>
<evidence type="ECO:0000259" key="7">
    <source>
        <dbReference type="Pfam" id="PF09157"/>
    </source>
</evidence>
<evidence type="ECO:0000259" key="8">
    <source>
        <dbReference type="Pfam" id="PF16198"/>
    </source>
</evidence>